<dbReference type="Proteomes" id="UP000887579">
    <property type="component" value="Unplaced"/>
</dbReference>
<dbReference type="WBParaSite" id="ES5_v2.g16617.t1">
    <property type="protein sequence ID" value="ES5_v2.g16617.t1"/>
    <property type="gene ID" value="ES5_v2.g16617"/>
</dbReference>
<reference evidence="2" key="1">
    <citation type="submission" date="2022-11" db="UniProtKB">
        <authorList>
            <consortium name="WormBaseParasite"/>
        </authorList>
    </citation>
    <scope>IDENTIFICATION</scope>
</reference>
<protein>
    <submittedName>
        <fullName evidence="2">Peptidase S1 domain-containing protein</fullName>
    </submittedName>
</protein>
<organism evidence="1 2">
    <name type="scientific">Panagrolaimus sp. ES5</name>
    <dbReference type="NCBI Taxonomy" id="591445"/>
    <lineage>
        <taxon>Eukaryota</taxon>
        <taxon>Metazoa</taxon>
        <taxon>Ecdysozoa</taxon>
        <taxon>Nematoda</taxon>
        <taxon>Chromadorea</taxon>
        <taxon>Rhabditida</taxon>
        <taxon>Tylenchina</taxon>
        <taxon>Panagrolaimomorpha</taxon>
        <taxon>Panagrolaimoidea</taxon>
        <taxon>Panagrolaimidae</taxon>
        <taxon>Panagrolaimus</taxon>
    </lineage>
</organism>
<name>A0AC34FH85_9BILA</name>
<proteinExistence type="predicted"/>
<evidence type="ECO:0000313" key="1">
    <source>
        <dbReference type="Proteomes" id="UP000887579"/>
    </source>
</evidence>
<sequence>MRIILNVIFCTWIFDSAFADECGISPSLERYAVYNPNRVISGEYSKDGDWPWIVAILTNVQSNEIGMCTGTIVDKEWILTAAHCATIVKSNINFVLSGSVDTSKAQKNVVIESFVHPHFNRNVTNDIALMKLSKPLEFNENVSPICLDKNVKTDKGEIYVGAGFGNVLKQIFTNETQLDLSEPGIIEYEKDSHRFLRESPMANIGECELEIPEVSNRTICVGGINTGPLEGDSGGPLMVIKNGKWIQIGVTSLGGLLNVDPLSAESRGKN</sequence>
<accession>A0AC34FH85</accession>
<evidence type="ECO:0000313" key="2">
    <source>
        <dbReference type="WBParaSite" id="ES5_v2.g16617.t1"/>
    </source>
</evidence>